<sequence>MKRVAAIDCGTNSIRLLISDIDTSTNTATDVCREMRIVRLGEGVDKTNAFSPRALERTFKAIDEYEEILLKHKVENLRFVATSATRDAQNKAMFIKGVIDRLRIVPEVIAGTEEAALSFDGATRSLRQKHKAPFLIIDLGGGSTELVIGDQEPTGAYSMDVGCVRMTERHTPGGNPTKSQEEAIRTDVRNALKEAGKKVDWQKAQTIVGVAGTVTTVAAHILKLKTYDPEVLHGASISAQQISQTAQDFISLTPSQRAALPYMHEGRIEVITAGSIVLDEVMKAIGAQTLIASERDILDGVAWSQVQ</sequence>
<dbReference type="InterPro" id="IPR043129">
    <property type="entry name" value="ATPase_NBD"/>
</dbReference>
<dbReference type="EMBL" id="CAEZTU010000008">
    <property type="protein sequence ID" value="CAB4572279.1"/>
    <property type="molecule type" value="Genomic_DNA"/>
</dbReference>
<dbReference type="CDD" id="cd24119">
    <property type="entry name" value="ASKHA_NBD_MtPPX2-like"/>
    <property type="match status" value="1"/>
</dbReference>
<protein>
    <submittedName>
        <fullName evidence="2">Unannotated protein</fullName>
    </submittedName>
</protein>
<dbReference type="AlphaFoldDB" id="A0A6J6EAL0"/>
<dbReference type="PANTHER" id="PTHR30005:SF13">
    <property type="entry name" value="EXOPOLYPHOSPHATASE 2"/>
    <property type="match status" value="1"/>
</dbReference>
<evidence type="ECO:0000259" key="1">
    <source>
        <dbReference type="Pfam" id="PF02541"/>
    </source>
</evidence>
<accession>A0A6J6EAL0</accession>
<name>A0A6J6EAL0_9ZZZZ</name>
<evidence type="ECO:0000313" key="2">
    <source>
        <dbReference type="EMBL" id="CAB4572279.1"/>
    </source>
</evidence>
<dbReference type="Gene3D" id="3.30.420.150">
    <property type="entry name" value="Exopolyphosphatase. Domain 2"/>
    <property type="match status" value="1"/>
</dbReference>
<proteinExistence type="predicted"/>
<dbReference type="InterPro" id="IPR003695">
    <property type="entry name" value="Ppx_GppA_N"/>
</dbReference>
<dbReference type="PANTHER" id="PTHR30005">
    <property type="entry name" value="EXOPOLYPHOSPHATASE"/>
    <property type="match status" value="1"/>
</dbReference>
<feature type="domain" description="Ppx/GppA phosphatase N-terminal" evidence="1">
    <location>
        <begin position="25"/>
        <end position="305"/>
    </location>
</feature>
<gene>
    <name evidence="2" type="ORF">UFOPK1740_00316</name>
</gene>
<dbReference type="GO" id="GO:0016462">
    <property type="term" value="F:pyrophosphatase activity"/>
    <property type="evidence" value="ECO:0007669"/>
    <property type="project" value="TreeGrafter"/>
</dbReference>
<dbReference type="SUPFAM" id="SSF53067">
    <property type="entry name" value="Actin-like ATPase domain"/>
    <property type="match status" value="2"/>
</dbReference>
<reference evidence="2" key="1">
    <citation type="submission" date="2020-05" db="EMBL/GenBank/DDBJ databases">
        <authorList>
            <person name="Chiriac C."/>
            <person name="Salcher M."/>
            <person name="Ghai R."/>
            <person name="Kavagutti S V."/>
        </authorList>
    </citation>
    <scope>NUCLEOTIDE SEQUENCE</scope>
</reference>
<organism evidence="2">
    <name type="scientific">freshwater metagenome</name>
    <dbReference type="NCBI Taxonomy" id="449393"/>
    <lineage>
        <taxon>unclassified sequences</taxon>
        <taxon>metagenomes</taxon>
        <taxon>ecological metagenomes</taxon>
    </lineage>
</organism>
<dbReference type="Gene3D" id="3.30.420.40">
    <property type="match status" value="1"/>
</dbReference>
<dbReference type="Pfam" id="PF02541">
    <property type="entry name" value="Ppx-GppA"/>
    <property type="match status" value="1"/>
</dbReference>
<dbReference type="InterPro" id="IPR050273">
    <property type="entry name" value="GppA/Ppx_hydrolase"/>
</dbReference>